<evidence type="ECO:0000259" key="3">
    <source>
        <dbReference type="Pfam" id="PF19568"/>
    </source>
</evidence>
<protein>
    <submittedName>
        <fullName evidence="4">Stage III sporulation protein AA</fullName>
    </submittedName>
</protein>
<dbReference type="OrthoDB" id="9768243at2"/>
<feature type="domain" description="Stage III sporulation protein AA AAA+ ATPase" evidence="3">
    <location>
        <begin position="11"/>
        <end position="315"/>
    </location>
</feature>
<evidence type="ECO:0000313" key="4">
    <source>
        <dbReference type="EMBL" id="KAA8502553.1"/>
    </source>
</evidence>
<keyword evidence="5" id="KW-1185">Reference proteome</keyword>
<dbReference type="InterPro" id="IPR014217">
    <property type="entry name" value="Spore_III_AA"/>
</dbReference>
<dbReference type="AlphaFoldDB" id="A0A5M9I0X5"/>
<dbReference type="GO" id="GO:0005524">
    <property type="term" value="F:ATP binding"/>
    <property type="evidence" value="ECO:0007669"/>
    <property type="project" value="UniProtKB-KW"/>
</dbReference>
<accession>A0A5M9I0X5</accession>
<dbReference type="InterPro" id="IPR045735">
    <property type="entry name" value="Spore_III_AA_AAA+_ATPase"/>
</dbReference>
<dbReference type="NCBIfam" id="TIGR02858">
    <property type="entry name" value="spore_III_AA"/>
    <property type="match status" value="1"/>
</dbReference>
<dbReference type="PANTHER" id="PTHR20953:SF3">
    <property type="entry name" value="P-LOOP CONTAINING NUCLEOSIDE TRIPHOSPHATE HYDROLASES SUPERFAMILY PROTEIN"/>
    <property type="match status" value="1"/>
</dbReference>
<keyword evidence="1" id="KW-0547">Nucleotide-binding</keyword>
<gene>
    <name evidence="4" type="primary">spoIIIAA</name>
    <name evidence="4" type="ORF">FNY66_02665</name>
</gene>
<evidence type="ECO:0000313" key="5">
    <source>
        <dbReference type="Proteomes" id="UP000322025"/>
    </source>
</evidence>
<dbReference type="Proteomes" id="UP000322025">
    <property type="component" value="Unassembled WGS sequence"/>
</dbReference>
<dbReference type="SUPFAM" id="SSF52540">
    <property type="entry name" value="P-loop containing nucleoside triphosphate hydrolases"/>
    <property type="match status" value="1"/>
</dbReference>
<organism evidence="4 5">
    <name type="scientific">Mediterraneibacter catenae</name>
    <dbReference type="NCBI Taxonomy" id="2594882"/>
    <lineage>
        <taxon>Bacteria</taxon>
        <taxon>Bacillati</taxon>
        <taxon>Bacillota</taxon>
        <taxon>Clostridia</taxon>
        <taxon>Lachnospirales</taxon>
        <taxon>Lachnospiraceae</taxon>
        <taxon>Mediterraneibacter</taxon>
    </lineage>
</organism>
<evidence type="ECO:0000256" key="2">
    <source>
        <dbReference type="ARBA" id="ARBA00022840"/>
    </source>
</evidence>
<dbReference type="RefSeq" id="WP_087151136.1">
    <property type="nucleotide sequence ID" value="NZ_VMSO01000002.1"/>
</dbReference>
<dbReference type="PANTHER" id="PTHR20953">
    <property type="entry name" value="KINASE-RELATED"/>
    <property type="match status" value="1"/>
</dbReference>
<dbReference type="EMBL" id="VMSO01000002">
    <property type="protein sequence ID" value="KAA8502553.1"/>
    <property type="molecule type" value="Genomic_DNA"/>
</dbReference>
<name>A0A5M9I0X5_9FIRM</name>
<keyword evidence="2" id="KW-0067">ATP-binding</keyword>
<dbReference type="Pfam" id="PF19568">
    <property type="entry name" value="Spore_III_AA"/>
    <property type="match status" value="1"/>
</dbReference>
<dbReference type="Gene3D" id="3.40.50.300">
    <property type="entry name" value="P-loop containing nucleotide triphosphate hydrolases"/>
    <property type="match status" value="1"/>
</dbReference>
<comment type="caution">
    <text evidence="4">The sequence shown here is derived from an EMBL/GenBank/DDBJ whole genome shotgun (WGS) entry which is preliminary data.</text>
</comment>
<sequence>MERSDIRQKTDRENQVLGILAKSVRRIIQGYAGGLEGLQEIRLRTGQPVRIVQDNKEEILPSAGSPHIITKEEVRETMDYISHYSLYAYENELRQGFLTIEGGHRVGVAGKVIMEKDKVKNIQYISSVNIRVSHEVIGCADSLLPYITKNKQVCHTLIISPPCCGKTTLIRDLIRQISDGNQYVKGCSVGVVDERSELGGCYLGIAQNHLGSRTDILDCCPKAEGMIMLIRSMAPQVIAVDEIGTSEDIHAVEYAMQCGCKLIASVHGLDMDEAKKKPVLGELIRRRMFERYVVLGNGEHPGEIRGIYDERGSVLCRE</sequence>
<dbReference type="InterPro" id="IPR027417">
    <property type="entry name" value="P-loop_NTPase"/>
</dbReference>
<reference evidence="4" key="1">
    <citation type="submission" date="2019-07" db="EMBL/GenBank/DDBJ databases">
        <authorList>
            <person name="Wongkuna S."/>
            <person name="Scaria J."/>
        </authorList>
    </citation>
    <scope>NUCLEOTIDE SEQUENCE [LARGE SCALE GENOMIC DNA]</scope>
    <source>
        <strain evidence="4">SW178</strain>
    </source>
</reference>
<evidence type="ECO:0000256" key="1">
    <source>
        <dbReference type="ARBA" id="ARBA00022741"/>
    </source>
</evidence>
<proteinExistence type="predicted"/>